<name>A0AAV4S6I5_CAEEX</name>
<protein>
    <submittedName>
        <fullName evidence="2">Uncharacterized protein</fullName>
    </submittedName>
</protein>
<keyword evidence="1" id="KW-0812">Transmembrane</keyword>
<keyword evidence="1" id="KW-1133">Transmembrane helix</keyword>
<dbReference type="Proteomes" id="UP001054945">
    <property type="component" value="Unassembled WGS sequence"/>
</dbReference>
<feature type="transmembrane region" description="Helical" evidence="1">
    <location>
        <begin position="65"/>
        <end position="87"/>
    </location>
</feature>
<comment type="caution">
    <text evidence="2">The sequence shown here is derived from an EMBL/GenBank/DDBJ whole genome shotgun (WGS) entry which is preliminary data.</text>
</comment>
<dbReference type="EMBL" id="BPLR01008834">
    <property type="protein sequence ID" value="GIY27618.1"/>
    <property type="molecule type" value="Genomic_DNA"/>
</dbReference>
<feature type="transmembrane region" description="Helical" evidence="1">
    <location>
        <begin position="37"/>
        <end position="59"/>
    </location>
</feature>
<accession>A0AAV4S6I5</accession>
<evidence type="ECO:0000313" key="3">
    <source>
        <dbReference type="Proteomes" id="UP001054945"/>
    </source>
</evidence>
<organism evidence="2 3">
    <name type="scientific">Caerostris extrusa</name>
    <name type="common">Bark spider</name>
    <name type="synonym">Caerostris bankana</name>
    <dbReference type="NCBI Taxonomy" id="172846"/>
    <lineage>
        <taxon>Eukaryota</taxon>
        <taxon>Metazoa</taxon>
        <taxon>Ecdysozoa</taxon>
        <taxon>Arthropoda</taxon>
        <taxon>Chelicerata</taxon>
        <taxon>Arachnida</taxon>
        <taxon>Araneae</taxon>
        <taxon>Araneomorphae</taxon>
        <taxon>Entelegynae</taxon>
        <taxon>Araneoidea</taxon>
        <taxon>Araneidae</taxon>
        <taxon>Caerostris</taxon>
    </lineage>
</organism>
<sequence length="107" mass="11702">MQDTIPVPYHSKSIKSIRIIPTVCWESFSFMSNGSAIFLLLFSGKVNIGAGSVFVNVSLPKESALVFSLNVALFCNCLMQLLAALFLRQKCLAGSLTSARDLIKRSE</sequence>
<evidence type="ECO:0000256" key="1">
    <source>
        <dbReference type="SAM" id="Phobius"/>
    </source>
</evidence>
<evidence type="ECO:0000313" key="2">
    <source>
        <dbReference type="EMBL" id="GIY27618.1"/>
    </source>
</evidence>
<gene>
    <name evidence="2" type="ORF">CEXT_658211</name>
</gene>
<keyword evidence="3" id="KW-1185">Reference proteome</keyword>
<reference evidence="2 3" key="1">
    <citation type="submission" date="2021-06" db="EMBL/GenBank/DDBJ databases">
        <title>Caerostris extrusa draft genome.</title>
        <authorList>
            <person name="Kono N."/>
            <person name="Arakawa K."/>
        </authorList>
    </citation>
    <scope>NUCLEOTIDE SEQUENCE [LARGE SCALE GENOMIC DNA]</scope>
</reference>
<keyword evidence="1" id="KW-0472">Membrane</keyword>
<dbReference type="AlphaFoldDB" id="A0AAV4S6I5"/>
<proteinExistence type="predicted"/>